<keyword evidence="1" id="KW-0812">Transmembrane</keyword>
<sequence>MKEKIRTIRLYGRLGARFGRVHRLAVSSAAEAVRALGVLLPGFRQELASSSERGVAYAVFIGRENIGKDQLDLPPGREDIRIAPVLQGSKRAGIFQIIVGVALIVVGVITQQYNLAYMGGAMALGGVIQMLSPVTNTLSSRDSPSNGASYNFNGPINTSAQGNPVPLLYGRMIVGSAVISAGIYAEDQV</sequence>
<dbReference type="RefSeq" id="WP_223991234.1">
    <property type="nucleotide sequence ID" value="NZ_CAJZAG010000007.1"/>
</dbReference>
<dbReference type="Proteomes" id="UP000706525">
    <property type="component" value="Unassembled WGS sequence"/>
</dbReference>
<evidence type="ECO:0008006" key="4">
    <source>
        <dbReference type="Google" id="ProtNLM"/>
    </source>
</evidence>
<evidence type="ECO:0000313" key="2">
    <source>
        <dbReference type="EMBL" id="CAG9177782.1"/>
    </source>
</evidence>
<proteinExistence type="predicted"/>
<dbReference type="EMBL" id="CAJZAG010000007">
    <property type="protein sequence ID" value="CAG9177782.1"/>
    <property type="molecule type" value="Genomic_DNA"/>
</dbReference>
<dbReference type="InterPro" id="IPR010654">
    <property type="entry name" value="Phage_lambda_tail_I"/>
</dbReference>
<gene>
    <name evidence="2" type="ORF">LMG32289_03905</name>
</gene>
<feature type="transmembrane region" description="Helical" evidence="1">
    <location>
        <begin position="92"/>
        <end position="109"/>
    </location>
</feature>
<keyword evidence="3" id="KW-1185">Reference proteome</keyword>
<evidence type="ECO:0000256" key="1">
    <source>
        <dbReference type="SAM" id="Phobius"/>
    </source>
</evidence>
<accession>A0ABM8XCN7</accession>
<reference evidence="2 3" key="1">
    <citation type="submission" date="2021-08" db="EMBL/GenBank/DDBJ databases">
        <authorList>
            <person name="Peeters C."/>
        </authorList>
    </citation>
    <scope>NUCLEOTIDE SEQUENCE [LARGE SCALE GENOMIC DNA]</scope>
    <source>
        <strain evidence="2 3">LMG 32289</strain>
    </source>
</reference>
<name>A0ABM8XCN7_9BURK</name>
<keyword evidence="1" id="KW-1133">Transmembrane helix</keyword>
<evidence type="ECO:0000313" key="3">
    <source>
        <dbReference type="Proteomes" id="UP000706525"/>
    </source>
</evidence>
<comment type="caution">
    <text evidence="2">The sequence shown here is derived from an EMBL/GenBank/DDBJ whole genome shotgun (WGS) entry which is preliminary data.</text>
</comment>
<protein>
    <recommendedName>
        <fullName evidence="4">Tail assembly protein</fullName>
    </recommendedName>
</protein>
<organism evidence="2 3">
    <name type="scientific">Cupriavidus pampae</name>
    <dbReference type="NCBI Taxonomy" id="659251"/>
    <lineage>
        <taxon>Bacteria</taxon>
        <taxon>Pseudomonadati</taxon>
        <taxon>Pseudomonadota</taxon>
        <taxon>Betaproteobacteria</taxon>
        <taxon>Burkholderiales</taxon>
        <taxon>Burkholderiaceae</taxon>
        <taxon>Cupriavidus</taxon>
    </lineage>
</organism>
<dbReference type="Pfam" id="PF06805">
    <property type="entry name" value="Lambda_tail_I"/>
    <property type="match status" value="1"/>
</dbReference>
<keyword evidence="1" id="KW-0472">Membrane</keyword>